<dbReference type="InterPro" id="IPR036388">
    <property type="entry name" value="WH-like_DNA-bd_sf"/>
</dbReference>
<dbReference type="RefSeq" id="WP_057894560.1">
    <property type="nucleotide sequence ID" value="NZ_AYZQ01000003.1"/>
</dbReference>
<comment type="caution">
    <text evidence="2">The sequence shown here is derived from an EMBL/GenBank/DDBJ whole genome shotgun (WGS) entry which is preliminary data.</text>
</comment>
<gene>
    <name evidence="2" type="ORF">FC34_GL001263</name>
</gene>
<dbReference type="PANTHER" id="PTHR33164">
    <property type="entry name" value="TRANSCRIPTIONAL REGULATOR, MARR FAMILY"/>
    <property type="match status" value="1"/>
</dbReference>
<dbReference type="Proteomes" id="UP000051672">
    <property type="component" value="Unassembled WGS sequence"/>
</dbReference>
<reference evidence="2 3" key="1">
    <citation type="journal article" date="2015" name="Genome Announc.">
        <title>Expanding the biotechnology potential of lactobacilli through comparative genomics of 213 strains and associated genera.</title>
        <authorList>
            <person name="Sun Z."/>
            <person name="Harris H.M."/>
            <person name="McCann A."/>
            <person name="Guo C."/>
            <person name="Argimon S."/>
            <person name="Zhang W."/>
            <person name="Yang X."/>
            <person name="Jeffery I.B."/>
            <person name="Cooney J.C."/>
            <person name="Kagawa T.F."/>
            <person name="Liu W."/>
            <person name="Song Y."/>
            <person name="Salvetti E."/>
            <person name="Wrobel A."/>
            <person name="Rasinkangas P."/>
            <person name="Parkhill J."/>
            <person name="Rea M.C."/>
            <person name="O'Sullivan O."/>
            <person name="Ritari J."/>
            <person name="Douillard F.P."/>
            <person name="Paul Ross R."/>
            <person name="Yang R."/>
            <person name="Briner A.E."/>
            <person name="Felis G.E."/>
            <person name="de Vos W.M."/>
            <person name="Barrangou R."/>
            <person name="Klaenhammer T.R."/>
            <person name="Caufield P.W."/>
            <person name="Cui Y."/>
            <person name="Zhang H."/>
            <person name="O'Toole P.W."/>
        </authorList>
    </citation>
    <scope>NUCLEOTIDE SEQUENCE [LARGE SCALE GENOMIC DNA]</scope>
    <source>
        <strain evidence="2 3">DSM 23927</strain>
    </source>
</reference>
<dbReference type="InterPro" id="IPR039422">
    <property type="entry name" value="MarR/SlyA-like"/>
</dbReference>
<dbReference type="SMART" id="SM00347">
    <property type="entry name" value="HTH_MARR"/>
    <property type="match status" value="1"/>
</dbReference>
<dbReference type="EMBL" id="AYZQ01000003">
    <property type="protein sequence ID" value="KRM71608.1"/>
    <property type="molecule type" value="Genomic_DNA"/>
</dbReference>
<dbReference type="STRING" id="1423727.FC34_GL001263"/>
<dbReference type="InterPro" id="IPR036390">
    <property type="entry name" value="WH_DNA-bd_sf"/>
</dbReference>
<dbReference type="InterPro" id="IPR000835">
    <property type="entry name" value="HTH_MarR-typ"/>
</dbReference>
<evidence type="ECO:0000259" key="1">
    <source>
        <dbReference type="PROSITE" id="PS50995"/>
    </source>
</evidence>
<dbReference type="Pfam" id="PF12802">
    <property type="entry name" value="MarR_2"/>
    <property type="match status" value="1"/>
</dbReference>
<dbReference type="SUPFAM" id="SSF46785">
    <property type="entry name" value="Winged helix' DNA-binding domain"/>
    <property type="match status" value="1"/>
</dbReference>
<evidence type="ECO:0000313" key="2">
    <source>
        <dbReference type="EMBL" id="KRM71608.1"/>
    </source>
</evidence>
<dbReference type="OrthoDB" id="2297442at2"/>
<evidence type="ECO:0000313" key="3">
    <source>
        <dbReference type="Proteomes" id="UP000051672"/>
    </source>
</evidence>
<dbReference type="Gene3D" id="1.10.10.10">
    <property type="entry name" value="Winged helix-like DNA-binding domain superfamily/Winged helix DNA-binding domain"/>
    <property type="match status" value="1"/>
</dbReference>
<dbReference type="PATRIC" id="fig|1423727.3.peg.1284"/>
<organism evidence="2 3">
    <name type="scientific">Lacticaseibacillus brantae DSM 23927</name>
    <dbReference type="NCBI Taxonomy" id="1423727"/>
    <lineage>
        <taxon>Bacteria</taxon>
        <taxon>Bacillati</taxon>
        <taxon>Bacillota</taxon>
        <taxon>Bacilli</taxon>
        <taxon>Lactobacillales</taxon>
        <taxon>Lactobacillaceae</taxon>
        <taxon>Lacticaseibacillus</taxon>
    </lineage>
</organism>
<dbReference type="PANTHER" id="PTHR33164:SF57">
    <property type="entry name" value="MARR-FAMILY TRANSCRIPTIONAL REGULATOR"/>
    <property type="match status" value="1"/>
</dbReference>
<keyword evidence="3" id="KW-1185">Reference proteome</keyword>
<feature type="domain" description="HTH marR-type" evidence="1">
    <location>
        <begin position="3"/>
        <end position="145"/>
    </location>
</feature>
<sequence>MANETIPELLKSISVMYDKQFTQLVLANNVLPNITSTQMSVLQYMAQHENEVINQHHLQEAFNLSKSTVSGIVQRLQAHGFIDSHPMPDDKRFNQIVITPAFRQQMQQHDQEFQHQLEVMANRLVEGMTADETQQFKHLLTLSYQNLANIDEVNKD</sequence>
<name>A0A0R2AW40_9LACO</name>
<protein>
    <recommendedName>
        <fullName evidence="1">HTH marR-type domain-containing protein</fullName>
    </recommendedName>
</protein>
<accession>A0A0R2AW40</accession>
<dbReference type="AlphaFoldDB" id="A0A0R2AW40"/>
<dbReference type="PROSITE" id="PS50995">
    <property type="entry name" value="HTH_MARR_2"/>
    <property type="match status" value="1"/>
</dbReference>
<dbReference type="GO" id="GO:0003700">
    <property type="term" value="F:DNA-binding transcription factor activity"/>
    <property type="evidence" value="ECO:0007669"/>
    <property type="project" value="InterPro"/>
</dbReference>
<proteinExistence type="predicted"/>
<dbReference type="GO" id="GO:0006950">
    <property type="term" value="P:response to stress"/>
    <property type="evidence" value="ECO:0007669"/>
    <property type="project" value="TreeGrafter"/>
</dbReference>